<evidence type="ECO:0000313" key="1">
    <source>
        <dbReference type="EMBL" id="UPZ16046.1"/>
    </source>
</evidence>
<keyword evidence="2" id="KW-1185">Reference proteome</keyword>
<protein>
    <recommendedName>
        <fullName evidence="3">Glycosyl transferase family 2</fullName>
    </recommendedName>
</protein>
<organism evidence="1 2">
    <name type="scientific">Flavobacterium humidisoli</name>
    <dbReference type="NCBI Taxonomy" id="2937442"/>
    <lineage>
        <taxon>Bacteria</taxon>
        <taxon>Pseudomonadati</taxon>
        <taxon>Bacteroidota</taxon>
        <taxon>Flavobacteriia</taxon>
        <taxon>Flavobacteriales</taxon>
        <taxon>Flavobacteriaceae</taxon>
        <taxon>Flavobacterium</taxon>
    </lineage>
</organism>
<accession>A0ABY4LWP0</accession>
<reference evidence="1 2" key="1">
    <citation type="submission" date="2022-04" db="EMBL/GenBank/DDBJ databases">
        <authorList>
            <person name="Ra J.-S."/>
            <person name="Kim S.-B."/>
        </authorList>
    </citation>
    <scope>NUCLEOTIDE SEQUENCE [LARGE SCALE GENOMIC DNA]</scope>
    <source>
        <strain evidence="1 2">MMS21-Er5</strain>
    </source>
</reference>
<evidence type="ECO:0000313" key="2">
    <source>
        <dbReference type="Proteomes" id="UP000829998"/>
    </source>
</evidence>
<dbReference type="EMBL" id="CP096829">
    <property type="protein sequence ID" value="UPZ16046.1"/>
    <property type="molecule type" value="Genomic_DNA"/>
</dbReference>
<evidence type="ECO:0008006" key="3">
    <source>
        <dbReference type="Google" id="ProtNLM"/>
    </source>
</evidence>
<sequence length="289" mass="35292">MKIKVGYLLSYDYNMFFTSVKQVYDYVDVIFLAIDKNYLTWSGNSFEIEESFFEKVKKFDVKNKIEFYYDDFYVPGLSPMECDVRERNMLLNRMGDGWLIQLDVDEYMYDFKKIRIFLKQHWYLMIFPKFTPVIFKGIWITLFKKLPEGYLYIENNERFPFITNCKKYDGPRTNYSISNHLMNAKAIHQSWARSEEEIFFKITNWGHRDDFDTQKHFEFWRDLDISNYDNFKNIHPLKPELWDKLHYIPSTSIDDFIEQYAKKNKQVLISVGFFKMLKAFFRKIQKRIK</sequence>
<gene>
    <name evidence="1" type="ORF">M0M44_01575</name>
</gene>
<dbReference type="RefSeq" id="WP_248728221.1">
    <property type="nucleotide sequence ID" value="NZ_CP096829.1"/>
</dbReference>
<dbReference type="Proteomes" id="UP000829998">
    <property type="component" value="Chromosome"/>
</dbReference>
<name>A0ABY4LWP0_9FLAO</name>
<proteinExistence type="predicted"/>